<dbReference type="Proteomes" id="UP001642484">
    <property type="component" value="Unassembled WGS sequence"/>
</dbReference>
<accession>A0ABP0JNU0</accession>
<reference evidence="4 5" key="1">
    <citation type="submission" date="2024-02" db="EMBL/GenBank/DDBJ databases">
        <authorList>
            <person name="Chen Y."/>
            <person name="Shah S."/>
            <person name="Dougan E. K."/>
            <person name="Thang M."/>
            <person name="Chan C."/>
        </authorList>
    </citation>
    <scope>NUCLEOTIDE SEQUENCE [LARGE SCALE GENOMIC DNA]</scope>
</reference>
<dbReference type="Gene3D" id="1.10.443.10">
    <property type="entry name" value="Intergrase catalytic core"/>
    <property type="match status" value="1"/>
</dbReference>
<proteinExistence type="predicted"/>
<dbReference type="InterPro" id="IPR013762">
    <property type="entry name" value="Integrase-like_cat_sf"/>
</dbReference>
<dbReference type="SUPFAM" id="SSF56349">
    <property type="entry name" value="DNA breaking-rejoining enzymes"/>
    <property type="match status" value="1"/>
</dbReference>
<dbReference type="InterPro" id="IPR011010">
    <property type="entry name" value="DNA_brk_join_enz"/>
</dbReference>
<dbReference type="Pfam" id="PF00589">
    <property type="entry name" value="Phage_integrase"/>
    <property type="match status" value="1"/>
</dbReference>
<organism evidence="4 5">
    <name type="scientific">Durusdinium trenchii</name>
    <dbReference type="NCBI Taxonomy" id="1381693"/>
    <lineage>
        <taxon>Eukaryota</taxon>
        <taxon>Sar</taxon>
        <taxon>Alveolata</taxon>
        <taxon>Dinophyceae</taxon>
        <taxon>Suessiales</taxon>
        <taxon>Symbiodiniaceae</taxon>
        <taxon>Durusdinium</taxon>
    </lineage>
</organism>
<evidence type="ECO:0000256" key="2">
    <source>
        <dbReference type="SAM" id="MobiDB-lite"/>
    </source>
</evidence>
<protein>
    <recommendedName>
        <fullName evidence="3">Tyr recombinase domain-containing protein</fullName>
    </recommendedName>
</protein>
<evidence type="ECO:0000256" key="1">
    <source>
        <dbReference type="ARBA" id="ARBA00023172"/>
    </source>
</evidence>
<feature type="domain" description="Tyr recombinase" evidence="3">
    <location>
        <begin position="41"/>
        <end position="186"/>
    </location>
</feature>
<evidence type="ECO:0000259" key="3">
    <source>
        <dbReference type="Pfam" id="PF00589"/>
    </source>
</evidence>
<keyword evidence="1" id="KW-0233">DNA recombination</keyword>
<evidence type="ECO:0000313" key="5">
    <source>
        <dbReference type="Proteomes" id="UP001642484"/>
    </source>
</evidence>
<name>A0ABP0JNU0_9DINO</name>
<gene>
    <name evidence="4" type="ORF">CCMP2556_LOCUS12351</name>
</gene>
<comment type="caution">
    <text evidence="4">The sequence shown here is derived from an EMBL/GenBank/DDBJ whole genome shotgun (WGS) entry which is preliminary data.</text>
</comment>
<sequence>MPSRAMKRVKKAMKKEAAPRQACTLEGGLWIAWCDHLLRESSTWLYVLTILCHMFCLRVTEGLRLKASDFSWETRSVRVGSLKRAPEVHKKITSAYLPLLRRLRKEGKGRRRSKPWGALGKRNFTDKWEWPNGEEYLFPNRTGTSYTKKANVRKSFKPPAGCSLGDDVRQVRSHSARHRKINDMKASSASPEEGMTFARIKRKKTYDRYGKISQHQAGEALQRNKKLQKALKSLYAKA</sequence>
<keyword evidence="5" id="KW-1185">Reference proteome</keyword>
<evidence type="ECO:0000313" key="4">
    <source>
        <dbReference type="EMBL" id="CAK9016090.1"/>
    </source>
</evidence>
<dbReference type="InterPro" id="IPR002104">
    <property type="entry name" value="Integrase_catalytic"/>
</dbReference>
<feature type="region of interest" description="Disordered" evidence="2">
    <location>
        <begin position="172"/>
        <end position="196"/>
    </location>
</feature>
<dbReference type="EMBL" id="CAXAMN010006002">
    <property type="protein sequence ID" value="CAK9016090.1"/>
    <property type="molecule type" value="Genomic_DNA"/>
</dbReference>